<dbReference type="InterPro" id="IPR006128">
    <property type="entry name" value="Lipoprotein_PsaA-like"/>
</dbReference>
<reference evidence="5 6" key="1">
    <citation type="submission" date="2017-08" db="EMBL/GenBank/DDBJ databases">
        <title>Burning lignite coal seam in the remote Altai Mountains harbors a hydrogen-driven thermophilic microbial community.</title>
        <authorList>
            <person name="Kadnikov V.V."/>
            <person name="Mardanov A.V."/>
            <person name="Ivasenko D."/>
            <person name="Beletsky A.V."/>
            <person name="Karnachuk O.V."/>
            <person name="Ravin N.V."/>
        </authorList>
    </citation>
    <scope>NUCLEOTIDE SEQUENCE [LARGE SCALE GENOMIC DNA]</scope>
    <source>
        <strain evidence="5">AL31</strain>
    </source>
</reference>
<evidence type="ECO:0000313" key="5">
    <source>
        <dbReference type="EMBL" id="PTQ52159.1"/>
    </source>
</evidence>
<dbReference type="GO" id="GO:0030001">
    <property type="term" value="P:metal ion transport"/>
    <property type="evidence" value="ECO:0007669"/>
    <property type="project" value="InterPro"/>
</dbReference>
<dbReference type="Proteomes" id="UP000244016">
    <property type="component" value="Unassembled WGS sequence"/>
</dbReference>
<dbReference type="GO" id="GO:0046872">
    <property type="term" value="F:metal ion binding"/>
    <property type="evidence" value="ECO:0007669"/>
    <property type="project" value="InterPro"/>
</dbReference>
<dbReference type="EMBL" id="PEBW01000003">
    <property type="protein sequence ID" value="PTQ52159.1"/>
    <property type="molecule type" value="Genomic_DNA"/>
</dbReference>
<comment type="caution">
    <text evidence="5">The sequence shown here is derived from an EMBL/GenBank/DDBJ whole genome shotgun (WGS) entry which is preliminary data.</text>
</comment>
<dbReference type="PANTHER" id="PTHR42953">
    <property type="entry name" value="HIGH-AFFINITY ZINC UPTAKE SYSTEM PROTEIN ZNUA-RELATED"/>
    <property type="match status" value="1"/>
</dbReference>
<dbReference type="AlphaFoldDB" id="A0A2T5G7L2"/>
<dbReference type="PRINTS" id="PR00691">
    <property type="entry name" value="ADHESINB"/>
</dbReference>
<evidence type="ECO:0000256" key="3">
    <source>
        <dbReference type="ARBA" id="ARBA00022729"/>
    </source>
</evidence>
<organism evidence="5 6">
    <name type="scientific">Brockia lithotrophica</name>
    <dbReference type="NCBI Taxonomy" id="933949"/>
    <lineage>
        <taxon>Bacteria</taxon>
        <taxon>Bacillati</taxon>
        <taxon>Bacillota</taxon>
        <taxon>Bacilli</taxon>
        <taxon>Bacillales</taxon>
        <taxon>Bacillales Family X. Incertae Sedis</taxon>
        <taxon>Brockia</taxon>
    </lineage>
</organism>
<dbReference type="InterPro" id="IPR006129">
    <property type="entry name" value="AdhesinB"/>
</dbReference>
<proteinExistence type="inferred from homology"/>
<sequence>MDVYELVPPGQVPHGFEPSPKDLQKVADASLFFYNGAGMEAAWIQRALENVDSQKTKVVEVAQGLELIQRATGNQQEGTTQGGAQGQVAPHFWTSRNMIEIAKRFTEALVAVDPAHKAEYEKKRDAYIASLEALDKDFRNLANEARYGEFYVSRPPFSYIAKEYGLKQISIAGLLGMEGAPTARQIQRVVEQIEASGVLAVGSIYGTKDDVAETVAREAGVEVVPLYAFGTVTKEQFEKGVTYQDLFRANMEGFAKLLGAKAK</sequence>
<dbReference type="Pfam" id="PF01297">
    <property type="entry name" value="ZnuA"/>
    <property type="match status" value="1"/>
</dbReference>
<accession>A0A2T5G7L2</accession>
<evidence type="ECO:0000313" key="6">
    <source>
        <dbReference type="Proteomes" id="UP000244016"/>
    </source>
</evidence>
<evidence type="ECO:0000256" key="4">
    <source>
        <dbReference type="RuleBase" id="RU003512"/>
    </source>
</evidence>
<dbReference type="GO" id="GO:0007155">
    <property type="term" value="P:cell adhesion"/>
    <property type="evidence" value="ECO:0007669"/>
    <property type="project" value="InterPro"/>
</dbReference>
<name>A0A2T5G7L2_9BACL</name>
<evidence type="ECO:0000256" key="1">
    <source>
        <dbReference type="ARBA" id="ARBA00011028"/>
    </source>
</evidence>
<keyword evidence="3" id="KW-0732">Signal</keyword>
<evidence type="ECO:0000256" key="2">
    <source>
        <dbReference type="ARBA" id="ARBA00022448"/>
    </source>
</evidence>
<dbReference type="PRINTS" id="PR00690">
    <property type="entry name" value="ADHESNFAMILY"/>
</dbReference>
<comment type="similarity">
    <text evidence="1 4">Belongs to the bacterial solute-binding protein 9 family.</text>
</comment>
<dbReference type="SUPFAM" id="SSF53807">
    <property type="entry name" value="Helical backbone' metal receptor"/>
    <property type="match status" value="1"/>
</dbReference>
<gene>
    <name evidence="5" type="ORF">BLITH_1126</name>
</gene>
<keyword evidence="2 4" id="KW-0813">Transport</keyword>
<dbReference type="InterPro" id="IPR050492">
    <property type="entry name" value="Bact_metal-bind_prot9"/>
</dbReference>
<dbReference type="InterPro" id="IPR006127">
    <property type="entry name" value="ZnuA-like"/>
</dbReference>
<dbReference type="PANTHER" id="PTHR42953:SF3">
    <property type="entry name" value="HIGH-AFFINITY ZINC UPTAKE SYSTEM PROTEIN ZNUA"/>
    <property type="match status" value="1"/>
</dbReference>
<protein>
    <submittedName>
        <fullName evidence="5">Zinc ABC transporter, periplasmic-binding protein ZnuA</fullName>
    </submittedName>
</protein>
<dbReference type="Gene3D" id="3.40.50.1980">
    <property type="entry name" value="Nitrogenase molybdenum iron protein domain"/>
    <property type="match status" value="2"/>
</dbReference>